<evidence type="ECO:0000256" key="1">
    <source>
        <dbReference type="SAM" id="MobiDB-lite"/>
    </source>
</evidence>
<reference evidence="2" key="2">
    <citation type="journal article" date="2015" name="Fish Shellfish Immunol.">
        <title>Early steps in the European eel (Anguilla anguilla)-Vibrio vulnificus interaction in the gills: Role of the RtxA13 toxin.</title>
        <authorList>
            <person name="Callol A."/>
            <person name="Pajuelo D."/>
            <person name="Ebbesson L."/>
            <person name="Teles M."/>
            <person name="MacKenzie S."/>
            <person name="Amaro C."/>
        </authorList>
    </citation>
    <scope>NUCLEOTIDE SEQUENCE</scope>
</reference>
<proteinExistence type="predicted"/>
<protein>
    <submittedName>
        <fullName evidence="2">Uncharacterized protein</fullName>
    </submittedName>
</protein>
<organism evidence="2">
    <name type="scientific">Anguilla anguilla</name>
    <name type="common">European freshwater eel</name>
    <name type="synonym">Muraena anguilla</name>
    <dbReference type="NCBI Taxonomy" id="7936"/>
    <lineage>
        <taxon>Eukaryota</taxon>
        <taxon>Metazoa</taxon>
        <taxon>Chordata</taxon>
        <taxon>Craniata</taxon>
        <taxon>Vertebrata</taxon>
        <taxon>Euteleostomi</taxon>
        <taxon>Actinopterygii</taxon>
        <taxon>Neopterygii</taxon>
        <taxon>Teleostei</taxon>
        <taxon>Anguilliformes</taxon>
        <taxon>Anguillidae</taxon>
        <taxon>Anguilla</taxon>
    </lineage>
</organism>
<sequence>MHHASDVNPAWVPASERSGQEHNYFQSKGLRTSSDMQSRVTLPNE</sequence>
<accession>A0A0E9WSX3</accession>
<name>A0A0E9WSX3_ANGAN</name>
<dbReference type="EMBL" id="GBXM01015221">
    <property type="protein sequence ID" value="JAH93356.1"/>
    <property type="molecule type" value="Transcribed_RNA"/>
</dbReference>
<evidence type="ECO:0000313" key="2">
    <source>
        <dbReference type="EMBL" id="JAH93356.1"/>
    </source>
</evidence>
<feature type="region of interest" description="Disordered" evidence="1">
    <location>
        <begin position="1"/>
        <end position="45"/>
    </location>
</feature>
<dbReference type="AlphaFoldDB" id="A0A0E9WSX3"/>
<reference evidence="2" key="1">
    <citation type="submission" date="2014-11" db="EMBL/GenBank/DDBJ databases">
        <authorList>
            <person name="Amaro Gonzalez C."/>
        </authorList>
    </citation>
    <scope>NUCLEOTIDE SEQUENCE</scope>
</reference>
<feature type="compositionally biased region" description="Polar residues" evidence="1">
    <location>
        <begin position="21"/>
        <end position="45"/>
    </location>
</feature>